<evidence type="ECO:0000256" key="4">
    <source>
        <dbReference type="ARBA" id="ARBA00023125"/>
    </source>
</evidence>
<feature type="coiled-coil region" evidence="7">
    <location>
        <begin position="55"/>
        <end position="85"/>
    </location>
</feature>
<evidence type="ECO:0000256" key="1">
    <source>
        <dbReference type="ARBA" id="ARBA00004123"/>
    </source>
</evidence>
<evidence type="ECO:0000259" key="8">
    <source>
        <dbReference type="PROSITE" id="PS50048"/>
    </source>
</evidence>
<keyword evidence="3" id="KW-0805">Transcription regulation</keyword>
<dbReference type="RefSeq" id="XP_040640765.1">
    <property type="nucleotide sequence ID" value="XM_040783978.1"/>
</dbReference>
<reference evidence="10" key="1">
    <citation type="journal article" date="2014" name="Nat. Commun.">
        <title>Genomic adaptations of the halophilic Dead Sea filamentous fungus Eurotium rubrum.</title>
        <authorList>
            <person name="Kis-Papo T."/>
            <person name="Weig A.R."/>
            <person name="Riley R."/>
            <person name="Persoh D."/>
            <person name="Salamov A."/>
            <person name="Sun H."/>
            <person name="Lipzen A."/>
            <person name="Wasser S.P."/>
            <person name="Rambold G."/>
            <person name="Grigoriev I.V."/>
            <person name="Nevo E."/>
        </authorList>
    </citation>
    <scope>NUCLEOTIDE SEQUENCE [LARGE SCALE GENOMIC DNA]</scope>
    <source>
        <strain evidence="10">CBS 135680</strain>
    </source>
</reference>
<feature type="domain" description="Zn(2)-C6 fungal-type" evidence="8">
    <location>
        <begin position="11"/>
        <end position="40"/>
    </location>
</feature>
<sequence>MNPTANPNRRSCQQCSRKKIRCDKSQPCTNCSKSQLECIFPGSGRAPRRKKRPLKAELISRLNRLEDEVKGLREYTEEANRVNQRSCSENAVVPENAAGGQRGRLIVGNGYSRYVTHDALVNVEDQVDLVLIAVSQIKELQDDVEDSPVQSAEGNGKDSRSAFIFGYSSITNSLHHYHPGTTQSQFLLNIYEERVAPMVMIFHKPSIRKSIYKASTNAEYIDQTSESVVFSIYFAAATSLKPSECLHYLGEEHTTVRQRMRFAVQQALARVEFLTTRNLAVLQAMVLFLTCLRQPEDADFVWTMSAVALRLARGLGLHRDGTQFRLSPFESEMRRRLWWYIYLLDIQICEYHAISSGIDEDSVDTGLPSNIDDAEISPESKEVSSTEARFTEMTFCLARCEMITHNRRLARTSAKKYLQYCDVSVPIQWVTATILRLAIARSWLVAHFPRLASDVFPPLDSSTRNQLFRTAVEVTEFACLLETDERTTKWSWLFKGYVQWHAIAFVLSELCNREESSDDLRAWTVVEGAYNRWKERDFRERGIVLKAVTRLMERATRRHGRSMRVAEGCPEHVDWSMDDSNTGVAYMNLFRDFLRNGRT</sequence>
<keyword evidence="7" id="KW-0175">Coiled coil</keyword>
<comment type="subcellular location">
    <subcellularLocation>
        <location evidence="1">Nucleus</location>
    </subcellularLocation>
</comment>
<dbReference type="GO" id="GO:0006351">
    <property type="term" value="P:DNA-templated transcription"/>
    <property type="evidence" value="ECO:0007669"/>
    <property type="project" value="InterPro"/>
</dbReference>
<dbReference type="InterPro" id="IPR007219">
    <property type="entry name" value="XnlR_reg_dom"/>
</dbReference>
<dbReference type="SMART" id="SM00066">
    <property type="entry name" value="GAL4"/>
    <property type="match status" value="1"/>
</dbReference>
<evidence type="ECO:0000313" key="9">
    <source>
        <dbReference type="EMBL" id="EYE97077.1"/>
    </source>
</evidence>
<dbReference type="PANTHER" id="PTHR31001">
    <property type="entry name" value="UNCHARACTERIZED TRANSCRIPTIONAL REGULATORY PROTEIN"/>
    <property type="match status" value="1"/>
</dbReference>
<evidence type="ECO:0000256" key="3">
    <source>
        <dbReference type="ARBA" id="ARBA00023015"/>
    </source>
</evidence>
<dbReference type="Pfam" id="PF04082">
    <property type="entry name" value="Fungal_trans"/>
    <property type="match status" value="1"/>
</dbReference>
<dbReference type="PANTHER" id="PTHR31001:SF50">
    <property type="entry name" value="ZN(II)2CYS6 TRANSCRIPTION FACTOR (EUROFUNG)"/>
    <property type="match status" value="1"/>
</dbReference>
<evidence type="ECO:0000256" key="5">
    <source>
        <dbReference type="ARBA" id="ARBA00023163"/>
    </source>
</evidence>
<dbReference type="Gene3D" id="4.10.240.10">
    <property type="entry name" value="Zn(2)-C6 fungal-type DNA-binding domain"/>
    <property type="match status" value="1"/>
</dbReference>
<dbReference type="GO" id="GO:0003677">
    <property type="term" value="F:DNA binding"/>
    <property type="evidence" value="ECO:0007669"/>
    <property type="project" value="UniProtKB-KW"/>
</dbReference>
<accession>A0A017SJJ9</accession>
<evidence type="ECO:0000256" key="2">
    <source>
        <dbReference type="ARBA" id="ARBA00022723"/>
    </source>
</evidence>
<dbReference type="PROSITE" id="PS50048">
    <property type="entry name" value="ZN2_CY6_FUNGAL_2"/>
    <property type="match status" value="1"/>
</dbReference>
<organism evidence="9 10">
    <name type="scientific">Aspergillus ruber (strain CBS 135680)</name>
    <dbReference type="NCBI Taxonomy" id="1388766"/>
    <lineage>
        <taxon>Eukaryota</taxon>
        <taxon>Fungi</taxon>
        <taxon>Dikarya</taxon>
        <taxon>Ascomycota</taxon>
        <taxon>Pezizomycotina</taxon>
        <taxon>Eurotiomycetes</taxon>
        <taxon>Eurotiomycetidae</taxon>
        <taxon>Eurotiales</taxon>
        <taxon>Aspergillaceae</taxon>
        <taxon>Aspergillus</taxon>
        <taxon>Aspergillus subgen. Aspergillus</taxon>
    </lineage>
</organism>
<dbReference type="AlphaFoldDB" id="A0A017SJJ9"/>
<dbReference type="Proteomes" id="UP000019804">
    <property type="component" value="Unassembled WGS sequence"/>
</dbReference>
<evidence type="ECO:0000313" key="10">
    <source>
        <dbReference type="Proteomes" id="UP000019804"/>
    </source>
</evidence>
<keyword evidence="5" id="KW-0804">Transcription</keyword>
<dbReference type="Pfam" id="PF00172">
    <property type="entry name" value="Zn_clus"/>
    <property type="match status" value="1"/>
</dbReference>
<dbReference type="CDD" id="cd00067">
    <property type="entry name" value="GAL4"/>
    <property type="match status" value="1"/>
</dbReference>
<dbReference type="SMART" id="SM00906">
    <property type="entry name" value="Fungal_trans"/>
    <property type="match status" value="1"/>
</dbReference>
<keyword evidence="4" id="KW-0238">DNA-binding</keyword>
<dbReference type="HOGENOM" id="CLU_004083_7_2_1"/>
<dbReference type="GO" id="GO:0008270">
    <property type="term" value="F:zinc ion binding"/>
    <property type="evidence" value="ECO:0007669"/>
    <property type="project" value="InterPro"/>
</dbReference>
<dbReference type="SUPFAM" id="SSF57701">
    <property type="entry name" value="Zn2/Cys6 DNA-binding domain"/>
    <property type="match status" value="1"/>
</dbReference>
<dbReference type="EMBL" id="KK088416">
    <property type="protein sequence ID" value="EYE97077.1"/>
    <property type="molecule type" value="Genomic_DNA"/>
</dbReference>
<dbReference type="GO" id="GO:0005634">
    <property type="term" value="C:nucleus"/>
    <property type="evidence" value="ECO:0007669"/>
    <property type="project" value="UniProtKB-SubCell"/>
</dbReference>
<proteinExistence type="predicted"/>
<dbReference type="OrthoDB" id="3989227at2759"/>
<dbReference type="CDD" id="cd12148">
    <property type="entry name" value="fungal_TF_MHR"/>
    <property type="match status" value="1"/>
</dbReference>
<dbReference type="GeneID" id="63699102"/>
<dbReference type="STRING" id="1388766.A0A017SJJ9"/>
<protein>
    <submittedName>
        <fullName evidence="9">C6 transcription factor</fullName>
    </submittedName>
</protein>
<gene>
    <name evidence="9" type="ORF">EURHEDRAFT_451808</name>
</gene>
<name>A0A017SJJ9_ASPRC</name>
<evidence type="ECO:0000256" key="7">
    <source>
        <dbReference type="SAM" id="Coils"/>
    </source>
</evidence>
<dbReference type="PROSITE" id="PS00463">
    <property type="entry name" value="ZN2_CY6_FUNGAL_1"/>
    <property type="match status" value="1"/>
</dbReference>
<keyword evidence="10" id="KW-1185">Reference proteome</keyword>
<dbReference type="GO" id="GO:0000981">
    <property type="term" value="F:DNA-binding transcription factor activity, RNA polymerase II-specific"/>
    <property type="evidence" value="ECO:0007669"/>
    <property type="project" value="InterPro"/>
</dbReference>
<dbReference type="InterPro" id="IPR050613">
    <property type="entry name" value="Sec_Metabolite_Reg"/>
</dbReference>
<dbReference type="InterPro" id="IPR001138">
    <property type="entry name" value="Zn2Cys6_DnaBD"/>
</dbReference>
<evidence type="ECO:0000256" key="6">
    <source>
        <dbReference type="ARBA" id="ARBA00023242"/>
    </source>
</evidence>
<keyword evidence="6" id="KW-0539">Nucleus</keyword>
<dbReference type="InterPro" id="IPR036864">
    <property type="entry name" value="Zn2-C6_fun-type_DNA-bd_sf"/>
</dbReference>
<keyword evidence="2" id="KW-0479">Metal-binding</keyword>